<dbReference type="Pfam" id="PF13793">
    <property type="entry name" value="Pribosyltran_N"/>
    <property type="match status" value="1"/>
</dbReference>
<keyword evidence="6" id="KW-0067">ATP-binding</keyword>
<protein>
    <recommendedName>
        <fullName evidence="1">ribose-phosphate diphosphokinase</fullName>
        <ecNumber evidence="1">2.7.6.1</ecNumber>
    </recommendedName>
</protein>
<name>A0AAX0WRL1_9GAMM</name>
<dbReference type="InterPro" id="IPR005946">
    <property type="entry name" value="Rib-P_diPkinase"/>
</dbReference>
<feature type="domain" description="Ribose-phosphate pyrophosphokinase N-terminal" evidence="10">
    <location>
        <begin position="6"/>
        <end position="117"/>
    </location>
</feature>
<organism evidence="11 12">
    <name type="scientific">Legionella anisa</name>
    <dbReference type="NCBI Taxonomy" id="28082"/>
    <lineage>
        <taxon>Bacteria</taxon>
        <taxon>Pseudomonadati</taxon>
        <taxon>Pseudomonadota</taxon>
        <taxon>Gammaproteobacteria</taxon>
        <taxon>Legionellales</taxon>
        <taxon>Legionellaceae</taxon>
        <taxon>Legionella</taxon>
    </lineage>
</organism>
<dbReference type="InterPro" id="IPR029099">
    <property type="entry name" value="Pribosyltran_N"/>
</dbReference>
<comment type="caution">
    <text evidence="11">The sequence shown here is derived from an EMBL/GenBank/DDBJ whole genome shotgun (WGS) entry which is preliminary data.</text>
</comment>
<evidence type="ECO:0000256" key="2">
    <source>
        <dbReference type="ARBA" id="ARBA00022679"/>
    </source>
</evidence>
<comment type="catalytic activity">
    <reaction evidence="7">
        <text>D-ribose 5-phosphate + ATP = 5-phospho-alpha-D-ribose 1-diphosphate + AMP + H(+)</text>
        <dbReference type="Rhea" id="RHEA:15609"/>
        <dbReference type="ChEBI" id="CHEBI:15378"/>
        <dbReference type="ChEBI" id="CHEBI:30616"/>
        <dbReference type="ChEBI" id="CHEBI:58017"/>
        <dbReference type="ChEBI" id="CHEBI:78346"/>
        <dbReference type="ChEBI" id="CHEBI:456215"/>
        <dbReference type="EC" id="2.7.6.1"/>
    </reaction>
</comment>
<dbReference type="GO" id="GO:0005737">
    <property type="term" value="C:cytoplasm"/>
    <property type="evidence" value="ECO:0007669"/>
    <property type="project" value="TreeGrafter"/>
</dbReference>
<dbReference type="NCBIfam" id="TIGR01251">
    <property type="entry name" value="ribP_PPkin"/>
    <property type="match status" value="1"/>
</dbReference>
<evidence type="ECO:0000313" key="11">
    <source>
        <dbReference type="EMBL" id="PNL61176.1"/>
    </source>
</evidence>
<dbReference type="Proteomes" id="UP000192511">
    <property type="component" value="Unassembled WGS sequence"/>
</dbReference>
<dbReference type="RefSeq" id="WP_019235532.1">
    <property type="nucleotide sequence ID" value="NZ_CAAAHR010000017.1"/>
</dbReference>
<dbReference type="GO" id="GO:0006164">
    <property type="term" value="P:purine nucleotide biosynthetic process"/>
    <property type="evidence" value="ECO:0007669"/>
    <property type="project" value="TreeGrafter"/>
</dbReference>
<dbReference type="Gene3D" id="3.40.50.2020">
    <property type="match status" value="2"/>
</dbReference>
<evidence type="ECO:0000256" key="3">
    <source>
        <dbReference type="ARBA" id="ARBA00022727"/>
    </source>
</evidence>
<dbReference type="SUPFAM" id="SSF53271">
    <property type="entry name" value="PRTase-like"/>
    <property type="match status" value="2"/>
</dbReference>
<dbReference type="FunFam" id="3.40.50.2020:FF:000014">
    <property type="entry name" value="Ribose-phosphate pyrophosphokinase 1"/>
    <property type="match status" value="1"/>
</dbReference>
<evidence type="ECO:0000256" key="4">
    <source>
        <dbReference type="ARBA" id="ARBA00022741"/>
    </source>
</evidence>
<keyword evidence="4" id="KW-0547">Nucleotide-binding</keyword>
<dbReference type="PANTHER" id="PTHR10210:SF32">
    <property type="entry name" value="RIBOSE-PHOSPHATE PYROPHOSPHOKINASE 2"/>
    <property type="match status" value="1"/>
</dbReference>
<dbReference type="GO" id="GO:0006015">
    <property type="term" value="P:5-phosphoribose 1-diphosphate biosynthetic process"/>
    <property type="evidence" value="ECO:0007669"/>
    <property type="project" value="TreeGrafter"/>
</dbReference>
<evidence type="ECO:0000256" key="5">
    <source>
        <dbReference type="ARBA" id="ARBA00022777"/>
    </source>
</evidence>
<comment type="similarity">
    <text evidence="8">Belongs to the ribose-phosphate pyrophosphokinase family.</text>
</comment>
<dbReference type="GO" id="GO:0002189">
    <property type="term" value="C:ribose phosphate diphosphokinase complex"/>
    <property type="evidence" value="ECO:0007669"/>
    <property type="project" value="TreeGrafter"/>
</dbReference>
<dbReference type="GO" id="GO:0004749">
    <property type="term" value="F:ribose phosphate diphosphokinase activity"/>
    <property type="evidence" value="ECO:0007669"/>
    <property type="project" value="UniProtKB-EC"/>
</dbReference>
<dbReference type="InterPro" id="IPR029057">
    <property type="entry name" value="PRTase-like"/>
</dbReference>
<dbReference type="SMART" id="SM01400">
    <property type="entry name" value="Pribosyltran_N"/>
    <property type="match status" value="1"/>
</dbReference>
<evidence type="ECO:0000256" key="6">
    <source>
        <dbReference type="ARBA" id="ARBA00022840"/>
    </source>
</evidence>
<evidence type="ECO:0000259" key="10">
    <source>
        <dbReference type="Pfam" id="PF13793"/>
    </source>
</evidence>
<dbReference type="GO" id="GO:0016301">
    <property type="term" value="F:kinase activity"/>
    <property type="evidence" value="ECO:0007669"/>
    <property type="project" value="UniProtKB-KW"/>
</dbReference>
<keyword evidence="2" id="KW-0808">Transferase</keyword>
<dbReference type="EMBL" id="NBTX02000004">
    <property type="protein sequence ID" value="PNL61176.1"/>
    <property type="molecule type" value="Genomic_DNA"/>
</dbReference>
<sequence length="295" mass="32824">MDNPILFSLPGNKELTQALSNKLSFEIGNAEIHTFPDSESYIRINSAVKNKTVILVSTLDQPNSKILPLIFMSRTLKELGANKICLVAPYLPYMRQDKRFHSGEAVTSTIFAQLLSSCIDGMITIDPHLHRIHQLSEIYSMPSLLTLHATKNISEWISSHIKNPILIGPDEESKQWVSEIANFSNLSFVIAQKKRLGDKQVIVSLPKIKNIKHTAVLVDDIISSGVSMLETLKQLTSYGFKNPICIGVHALFNIQTENMLLRAGAKQLITCNTIIHPTNQIDISNILAKGIVELC</sequence>
<dbReference type="EC" id="2.7.6.1" evidence="1"/>
<evidence type="ECO:0000259" key="9">
    <source>
        <dbReference type="Pfam" id="PF00156"/>
    </source>
</evidence>
<dbReference type="GO" id="GO:0005524">
    <property type="term" value="F:ATP binding"/>
    <property type="evidence" value="ECO:0007669"/>
    <property type="project" value="UniProtKB-KW"/>
</dbReference>
<evidence type="ECO:0000313" key="12">
    <source>
        <dbReference type="Proteomes" id="UP000192511"/>
    </source>
</evidence>
<evidence type="ECO:0000256" key="1">
    <source>
        <dbReference type="ARBA" id="ARBA00013247"/>
    </source>
</evidence>
<dbReference type="NCBIfam" id="NF005537">
    <property type="entry name" value="PRK07199.1"/>
    <property type="match status" value="1"/>
</dbReference>
<dbReference type="PANTHER" id="PTHR10210">
    <property type="entry name" value="RIBOSE-PHOSPHATE DIPHOSPHOKINASE FAMILY MEMBER"/>
    <property type="match status" value="1"/>
</dbReference>
<dbReference type="GeneID" id="98066482"/>
<evidence type="ECO:0000256" key="7">
    <source>
        <dbReference type="ARBA" id="ARBA00049535"/>
    </source>
</evidence>
<gene>
    <name evidence="11" type="ORF">A6J39_008090</name>
</gene>
<keyword evidence="5" id="KW-0418">Kinase</keyword>
<keyword evidence="3 8" id="KW-0545">Nucleotide biosynthesis</keyword>
<dbReference type="AlphaFoldDB" id="A0AAX0WRL1"/>
<evidence type="ECO:0000256" key="8">
    <source>
        <dbReference type="RuleBase" id="RU004324"/>
    </source>
</evidence>
<proteinExistence type="inferred from homology"/>
<dbReference type="CDD" id="cd06223">
    <property type="entry name" value="PRTases_typeI"/>
    <property type="match status" value="1"/>
</dbReference>
<dbReference type="Pfam" id="PF00156">
    <property type="entry name" value="Pribosyltran"/>
    <property type="match status" value="1"/>
</dbReference>
<dbReference type="GO" id="GO:0000287">
    <property type="term" value="F:magnesium ion binding"/>
    <property type="evidence" value="ECO:0007669"/>
    <property type="project" value="InterPro"/>
</dbReference>
<reference evidence="11" key="1">
    <citation type="submission" date="2017-12" db="EMBL/GenBank/DDBJ databases">
        <title>FDA dAtabase for Regulatory Grade micrObial Sequences (FDA-ARGOS): Supporting development and validation of Infectious Disease Dx tests.</title>
        <authorList>
            <person name="Kerrigan L."/>
            <person name="Tallon L.J."/>
            <person name="Sadzewicz L."/>
            <person name="Sengamalay N."/>
            <person name="Ott S."/>
            <person name="Godinez A."/>
            <person name="Nagaraj S."/>
            <person name="Vavikolanu K."/>
            <person name="Vyas G."/>
            <person name="Nadendla S."/>
            <person name="Aluvathingal J."/>
            <person name="Sichtig H."/>
        </authorList>
    </citation>
    <scope>NUCLEOTIDE SEQUENCE [LARGE SCALE GENOMIC DNA]</scope>
    <source>
        <strain evidence="11">FDAARGOS_200</strain>
    </source>
</reference>
<dbReference type="InterPro" id="IPR000836">
    <property type="entry name" value="PRTase_dom"/>
</dbReference>
<keyword evidence="12" id="KW-1185">Reference proteome</keyword>
<accession>A0AAX0WRL1</accession>
<feature type="domain" description="Phosphoribosyltransferase" evidence="9">
    <location>
        <begin position="149"/>
        <end position="274"/>
    </location>
</feature>